<protein>
    <submittedName>
        <fullName evidence="1">Uncharacterized protein</fullName>
    </submittedName>
</protein>
<gene>
    <name evidence="1" type="ORF">AVDCRST_MAG02-855</name>
</gene>
<dbReference type="AlphaFoldDB" id="A0A6J4QP15"/>
<proteinExistence type="predicted"/>
<organism evidence="1">
    <name type="scientific">uncultured Rubrobacteraceae bacterium</name>
    <dbReference type="NCBI Taxonomy" id="349277"/>
    <lineage>
        <taxon>Bacteria</taxon>
        <taxon>Bacillati</taxon>
        <taxon>Actinomycetota</taxon>
        <taxon>Rubrobacteria</taxon>
        <taxon>Rubrobacterales</taxon>
        <taxon>Rubrobacteraceae</taxon>
        <taxon>environmental samples</taxon>
    </lineage>
</organism>
<accession>A0A6J4QP15</accession>
<dbReference type="EMBL" id="CADCVH010000028">
    <property type="protein sequence ID" value="CAA9450606.1"/>
    <property type="molecule type" value="Genomic_DNA"/>
</dbReference>
<sequence>MGRERRRKAKPPDDWQELLPLFALDEGGWLKALKLEGHAARQAPGPMALQEVLFPYLDAL</sequence>
<reference evidence="1" key="1">
    <citation type="submission" date="2020-02" db="EMBL/GenBank/DDBJ databases">
        <authorList>
            <person name="Meier V. D."/>
        </authorList>
    </citation>
    <scope>NUCLEOTIDE SEQUENCE</scope>
    <source>
        <strain evidence="1">AVDCRST_MAG02</strain>
    </source>
</reference>
<name>A0A6J4QP15_9ACTN</name>
<evidence type="ECO:0000313" key="1">
    <source>
        <dbReference type="EMBL" id="CAA9450606.1"/>
    </source>
</evidence>